<protein>
    <submittedName>
        <fullName evidence="1">Uncharacterized protein</fullName>
    </submittedName>
</protein>
<proteinExistence type="predicted"/>
<evidence type="ECO:0000313" key="1">
    <source>
        <dbReference type="EMBL" id="KAH6941857.1"/>
    </source>
</evidence>
<dbReference type="Proteomes" id="UP000821845">
    <property type="component" value="Chromosome 11"/>
</dbReference>
<evidence type="ECO:0000313" key="2">
    <source>
        <dbReference type="Proteomes" id="UP000821845"/>
    </source>
</evidence>
<dbReference type="EMBL" id="CM023491">
    <property type="protein sequence ID" value="KAH6941857.1"/>
    <property type="molecule type" value="Genomic_DNA"/>
</dbReference>
<organism evidence="1 2">
    <name type="scientific">Hyalomma asiaticum</name>
    <name type="common">Tick</name>
    <dbReference type="NCBI Taxonomy" id="266040"/>
    <lineage>
        <taxon>Eukaryota</taxon>
        <taxon>Metazoa</taxon>
        <taxon>Ecdysozoa</taxon>
        <taxon>Arthropoda</taxon>
        <taxon>Chelicerata</taxon>
        <taxon>Arachnida</taxon>
        <taxon>Acari</taxon>
        <taxon>Parasitiformes</taxon>
        <taxon>Ixodida</taxon>
        <taxon>Ixodoidea</taxon>
        <taxon>Ixodidae</taxon>
        <taxon>Hyalomminae</taxon>
        <taxon>Hyalomma</taxon>
    </lineage>
</organism>
<accession>A0ACB7T8X3</accession>
<keyword evidence="2" id="KW-1185">Reference proteome</keyword>
<gene>
    <name evidence="1" type="ORF">HPB50_023663</name>
</gene>
<sequence length="381" mass="42964">MVQPMYRTMEWDGVALRMQVNTGSLVTIITWPTYTKYRHLWPRLQKTTLQLTCFLDQLPIKSQLGNIRWDHTGSYLGGAGMLWTGSEPSKCMEDRFSPSESRLPRPDGLDNGVGSDVSGAQSDGIKESDPSETMLRRSTRNRLLPDRYQPSGERRLLHRHWHMSLPLRTVKAVTISKCFKSAGFVSSSGALEDYEQSNTVANEALITDDMWSGLVESNYMLPPQTSSKKLSTPGSLRGSTDAFEFTALLHPYWRVADVRHCTLSGCRGVLYADKTKDFGESREERECVTVSQWTDNIYKSTERVHKLTPVGAGKILTIEKENLPDTVVWNPWAKMASELEDFGSEEYLNMLCVEPGHVARPLRLRPAQRFNAVCTFTASEG</sequence>
<reference evidence="1" key="1">
    <citation type="submission" date="2020-05" db="EMBL/GenBank/DDBJ databases">
        <title>Large-scale comparative analyses of tick genomes elucidate their genetic diversity and vector capacities.</title>
        <authorList>
            <person name="Jia N."/>
            <person name="Wang J."/>
            <person name="Shi W."/>
            <person name="Du L."/>
            <person name="Sun Y."/>
            <person name="Zhan W."/>
            <person name="Jiang J."/>
            <person name="Wang Q."/>
            <person name="Zhang B."/>
            <person name="Ji P."/>
            <person name="Sakyi L.B."/>
            <person name="Cui X."/>
            <person name="Yuan T."/>
            <person name="Jiang B."/>
            <person name="Yang W."/>
            <person name="Lam T.T.-Y."/>
            <person name="Chang Q."/>
            <person name="Ding S."/>
            <person name="Wang X."/>
            <person name="Zhu J."/>
            <person name="Ruan X."/>
            <person name="Zhao L."/>
            <person name="Wei J."/>
            <person name="Que T."/>
            <person name="Du C."/>
            <person name="Cheng J."/>
            <person name="Dai P."/>
            <person name="Han X."/>
            <person name="Huang E."/>
            <person name="Gao Y."/>
            <person name="Liu J."/>
            <person name="Shao H."/>
            <person name="Ye R."/>
            <person name="Li L."/>
            <person name="Wei W."/>
            <person name="Wang X."/>
            <person name="Wang C."/>
            <person name="Yang T."/>
            <person name="Huo Q."/>
            <person name="Li W."/>
            <person name="Guo W."/>
            <person name="Chen H."/>
            <person name="Zhou L."/>
            <person name="Ni X."/>
            <person name="Tian J."/>
            <person name="Zhou Y."/>
            <person name="Sheng Y."/>
            <person name="Liu T."/>
            <person name="Pan Y."/>
            <person name="Xia L."/>
            <person name="Li J."/>
            <person name="Zhao F."/>
            <person name="Cao W."/>
        </authorList>
    </citation>
    <scope>NUCLEOTIDE SEQUENCE</scope>
    <source>
        <strain evidence="1">Hyas-2018</strain>
    </source>
</reference>
<comment type="caution">
    <text evidence="1">The sequence shown here is derived from an EMBL/GenBank/DDBJ whole genome shotgun (WGS) entry which is preliminary data.</text>
</comment>
<name>A0ACB7T8X3_HYAAI</name>